<evidence type="ECO:0000259" key="1">
    <source>
        <dbReference type="Pfam" id="PF03906"/>
    </source>
</evidence>
<protein>
    <recommendedName>
        <fullName evidence="1">Bacteriophage T7 tail fibre protein-like N-terminal domain-containing protein</fullName>
    </recommendedName>
</protein>
<comment type="caution">
    <text evidence="2">The sequence shown here is derived from an EMBL/GenBank/DDBJ whole genome shotgun (WGS) entry which is preliminary data.</text>
</comment>
<dbReference type="InterPro" id="IPR005604">
    <property type="entry name" value="Phage_T7_tail_fibre-like_N"/>
</dbReference>
<name>X0YBK5_9ZZZZ</name>
<feature type="domain" description="Bacteriophage T7 tail fibre protein-like N-terminal" evidence="1">
    <location>
        <begin position="5"/>
        <end position="68"/>
    </location>
</feature>
<proteinExistence type="predicted"/>
<dbReference type="AlphaFoldDB" id="X0YBK5"/>
<sequence>NQLAYSFLNETQIELNVPLSSGVNFNIRRIVQRNQLINNYEDGAIIGEKNLNDSLSQALMIQEEIKDGYLSDESSGGDTGDDTMNVFGKLDMHDNRIINLANPQAPRDAVNVESVDAMVANLLAALDPETYIDYGLITEVVGDELDYGGLN</sequence>
<feature type="non-terminal residue" evidence="2">
    <location>
        <position position="1"/>
    </location>
</feature>
<dbReference type="Pfam" id="PF03906">
    <property type="entry name" value="Phage_T7_tail"/>
    <property type="match status" value="1"/>
</dbReference>
<organism evidence="2">
    <name type="scientific">marine sediment metagenome</name>
    <dbReference type="NCBI Taxonomy" id="412755"/>
    <lineage>
        <taxon>unclassified sequences</taxon>
        <taxon>metagenomes</taxon>
        <taxon>ecological metagenomes</taxon>
    </lineage>
</organism>
<evidence type="ECO:0000313" key="2">
    <source>
        <dbReference type="EMBL" id="GAG44667.1"/>
    </source>
</evidence>
<accession>X0YBK5</accession>
<reference evidence="2" key="1">
    <citation type="journal article" date="2014" name="Front. Microbiol.">
        <title>High frequency of phylogenetically diverse reductive dehalogenase-homologous genes in deep subseafloor sedimentary metagenomes.</title>
        <authorList>
            <person name="Kawai M."/>
            <person name="Futagami T."/>
            <person name="Toyoda A."/>
            <person name="Takaki Y."/>
            <person name="Nishi S."/>
            <person name="Hori S."/>
            <person name="Arai W."/>
            <person name="Tsubouchi T."/>
            <person name="Morono Y."/>
            <person name="Uchiyama I."/>
            <person name="Ito T."/>
            <person name="Fujiyama A."/>
            <person name="Inagaki F."/>
            <person name="Takami H."/>
        </authorList>
    </citation>
    <scope>NUCLEOTIDE SEQUENCE</scope>
    <source>
        <strain evidence="2">Expedition CK06-06</strain>
    </source>
</reference>
<dbReference type="EMBL" id="BARS01055333">
    <property type="protein sequence ID" value="GAG44667.1"/>
    <property type="molecule type" value="Genomic_DNA"/>
</dbReference>
<gene>
    <name evidence="2" type="ORF">S01H1_81717</name>
</gene>